<dbReference type="KEGG" id="bwh:A9C19_14205"/>
<dbReference type="STRING" id="1547283.A9C19_14205"/>
<sequence>MLRQRYKDRTAFQQRRKSQWNTNEGMKTYISIIFAWEFNKKQQHSRRQPLKWTNYPFFTAFLVKDMMK</sequence>
<accession>A0A1L3MTX4</accession>
<organism evidence="1 2">
    <name type="scientific">Bacillus weihaiensis</name>
    <dbReference type="NCBI Taxonomy" id="1547283"/>
    <lineage>
        <taxon>Bacteria</taxon>
        <taxon>Bacillati</taxon>
        <taxon>Bacillota</taxon>
        <taxon>Bacilli</taxon>
        <taxon>Bacillales</taxon>
        <taxon>Bacillaceae</taxon>
        <taxon>Bacillus</taxon>
    </lineage>
</organism>
<name>A0A1L3MTX4_9BACI</name>
<dbReference type="EMBL" id="CP016020">
    <property type="protein sequence ID" value="APH05791.1"/>
    <property type="molecule type" value="Genomic_DNA"/>
</dbReference>
<evidence type="ECO:0000313" key="1">
    <source>
        <dbReference type="EMBL" id="APH05791.1"/>
    </source>
</evidence>
<gene>
    <name evidence="1" type="ORF">A9C19_14205</name>
</gene>
<dbReference type="Proteomes" id="UP000181936">
    <property type="component" value="Chromosome"/>
</dbReference>
<evidence type="ECO:0000313" key="2">
    <source>
        <dbReference type="Proteomes" id="UP000181936"/>
    </source>
</evidence>
<dbReference type="AlphaFoldDB" id="A0A1L3MTX4"/>
<proteinExistence type="predicted"/>
<keyword evidence="2" id="KW-1185">Reference proteome</keyword>
<protein>
    <submittedName>
        <fullName evidence="1">Uncharacterized protein</fullName>
    </submittedName>
</protein>
<reference evidence="1 2" key="1">
    <citation type="journal article" date="2016" name="Sci. Rep.">
        <title>Complete genome sequence and transcriptomic analysis of a novel marine strain Bacillus weihaiensis reveals the mechanism of brown algae degradation.</title>
        <authorList>
            <person name="Zhu Y."/>
            <person name="Chen P."/>
            <person name="Bao Y."/>
            <person name="Men Y."/>
            <person name="Zeng Y."/>
            <person name="Yang J."/>
            <person name="Sun J."/>
            <person name="Sun Y."/>
        </authorList>
    </citation>
    <scope>NUCLEOTIDE SEQUENCE [LARGE SCALE GENOMIC DNA]</scope>
    <source>
        <strain evidence="1 2">Alg07</strain>
    </source>
</reference>